<keyword evidence="1" id="KW-1133">Transmembrane helix</keyword>
<comment type="caution">
    <text evidence="2">The sequence shown here is derived from an EMBL/GenBank/DDBJ whole genome shotgun (WGS) entry which is preliminary data.</text>
</comment>
<keyword evidence="1" id="KW-0472">Membrane</keyword>
<evidence type="ECO:0000256" key="1">
    <source>
        <dbReference type="SAM" id="Phobius"/>
    </source>
</evidence>
<gene>
    <name evidence="2" type="ORF">E3O10_05295</name>
</gene>
<accession>A0A5F0D9Y8</accession>
<proteinExistence type="predicted"/>
<sequence>MGSLIRGGAPGSPWLTPTGLILLSLIPVLAGAARLGEVTGGAALTSHNARFIDSPFPVVIHIISVTIFSLLGAFQFVPALRRRRNRWHRVAGRILIPAGLLTALSGMWMAVFYPHPLGDGVVLTVLRLFFGSAMAASILLGIRALMRRKFVAHGDWMTRAFAIGMGAGTQAIVLLPGSIIFGSTDELSRTTLMGAAWVINVVVAETVIRHRARRLPSPNLTRMAT</sequence>
<feature type="transmembrane region" description="Helical" evidence="1">
    <location>
        <begin position="90"/>
        <end position="113"/>
    </location>
</feature>
<keyword evidence="1" id="KW-0812">Transmembrane</keyword>
<reference evidence="2 3" key="1">
    <citation type="submission" date="2019-03" db="EMBL/GenBank/DDBJ databases">
        <title>Genomics of glacier-inhabiting Cryobacterium strains.</title>
        <authorList>
            <person name="Liu Q."/>
            <person name="Xin Y.-H."/>
        </authorList>
    </citation>
    <scope>NUCLEOTIDE SEQUENCE [LARGE SCALE GENOMIC DNA]</scope>
    <source>
        <strain evidence="2 3">Hh15</strain>
    </source>
</reference>
<feature type="transmembrane region" description="Helical" evidence="1">
    <location>
        <begin position="125"/>
        <end position="146"/>
    </location>
</feature>
<dbReference type="EMBL" id="SOFF01000020">
    <property type="protein sequence ID" value="TFB91792.1"/>
    <property type="molecule type" value="Genomic_DNA"/>
</dbReference>
<dbReference type="InterPro" id="IPR018750">
    <property type="entry name" value="DUF2306_membrane"/>
</dbReference>
<dbReference type="Proteomes" id="UP000297654">
    <property type="component" value="Unassembled WGS sequence"/>
</dbReference>
<evidence type="ECO:0000313" key="2">
    <source>
        <dbReference type="EMBL" id="TFB91792.1"/>
    </source>
</evidence>
<dbReference type="OrthoDB" id="4698148at2"/>
<feature type="transmembrane region" description="Helical" evidence="1">
    <location>
        <begin position="158"/>
        <end position="181"/>
    </location>
</feature>
<evidence type="ECO:0000313" key="3">
    <source>
        <dbReference type="Proteomes" id="UP000297654"/>
    </source>
</evidence>
<protein>
    <submittedName>
        <fullName evidence="2">DUF2306 domain-containing protein</fullName>
    </submittedName>
</protein>
<dbReference type="Pfam" id="PF10067">
    <property type="entry name" value="DUF2306"/>
    <property type="match status" value="1"/>
</dbReference>
<dbReference type="AlphaFoldDB" id="A0A5F0D9Y8"/>
<keyword evidence="3" id="KW-1185">Reference proteome</keyword>
<organism evidence="2 3">
    <name type="scientific">Cryobacterium luteum</name>
    <dbReference type="NCBI Taxonomy" id="1424661"/>
    <lineage>
        <taxon>Bacteria</taxon>
        <taxon>Bacillati</taxon>
        <taxon>Actinomycetota</taxon>
        <taxon>Actinomycetes</taxon>
        <taxon>Micrococcales</taxon>
        <taxon>Microbacteriaceae</taxon>
        <taxon>Cryobacterium</taxon>
    </lineage>
</organism>
<feature type="transmembrane region" description="Helical" evidence="1">
    <location>
        <begin position="56"/>
        <end position="78"/>
    </location>
</feature>
<name>A0A5F0D9Y8_9MICO</name>
<feature type="transmembrane region" description="Helical" evidence="1">
    <location>
        <begin position="187"/>
        <end position="208"/>
    </location>
</feature>